<proteinExistence type="inferred from homology"/>
<gene>
    <name evidence="5" type="ORF">FHU39_001031</name>
</gene>
<dbReference type="Proteomes" id="UP000559182">
    <property type="component" value="Unassembled WGS sequence"/>
</dbReference>
<dbReference type="PANTHER" id="PTHR30126:SF39">
    <property type="entry name" value="HTH-TYPE TRANSCRIPTIONAL REGULATOR CYSL"/>
    <property type="match status" value="1"/>
</dbReference>
<organism evidence="5 6">
    <name type="scientific">Flexivirga oryzae</name>
    <dbReference type="NCBI Taxonomy" id="1794944"/>
    <lineage>
        <taxon>Bacteria</taxon>
        <taxon>Bacillati</taxon>
        <taxon>Actinomycetota</taxon>
        <taxon>Actinomycetes</taxon>
        <taxon>Micrococcales</taxon>
        <taxon>Dermacoccaceae</taxon>
        <taxon>Flexivirga</taxon>
    </lineage>
</organism>
<evidence type="ECO:0000256" key="2">
    <source>
        <dbReference type="ARBA" id="ARBA00023015"/>
    </source>
</evidence>
<dbReference type="Pfam" id="PF00126">
    <property type="entry name" value="HTH_1"/>
    <property type="match status" value="1"/>
</dbReference>
<keyword evidence="3" id="KW-0804">Transcription</keyword>
<protein>
    <submittedName>
        <fullName evidence="5">DNA-binding transcriptional LysR family regulator</fullName>
    </submittedName>
</protein>
<dbReference type="EMBL" id="JACHVQ010000001">
    <property type="protein sequence ID" value="MBB2891047.1"/>
    <property type="molecule type" value="Genomic_DNA"/>
</dbReference>
<dbReference type="SUPFAM" id="SSF46785">
    <property type="entry name" value="Winged helix' DNA-binding domain"/>
    <property type="match status" value="1"/>
</dbReference>
<dbReference type="AlphaFoldDB" id="A0A839N103"/>
<evidence type="ECO:0000256" key="1">
    <source>
        <dbReference type="ARBA" id="ARBA00009437"/>
    </source>
</evidence>
<dbReference type="PROSITE" id="PS50931">
    <property type="entry name" value="HTH_LYSR"/>
    <property type="match status" value="1"/>
</dbReference>
<keyword evidence="6" id="KW-1185">Reference proteome</keyword>
<dbReference type="RefSeq" id="WP_221185142.1">
    <property type="nucleotide sequence ID" value="NZ_JACHVQ010000001.1"/>
</dbReference>
<dbReference type="InterPro" id="IPR000847">
    <property type="entry name" value="LysR_HTH_N"/>
</dbReference>
<dbReference type="GO" id="GO:0000976">
    <property type="term" value="F:transcription cis-regulatory region binding"/>
    <property type="evidence" value="ECO:0007669"/>
    <property type="project" value="TreeGrafter"/>
</dbReference>
<dbReference type="SUPFAM" id="SSF53850">
    <property type="entry name" value="Periplasmic binding protein-like II"/>
    <property type="match status" value="1"/>
</dbReference>
<evidence type="ECO:0000256" key="3">
    <source>
        <dbReference type="ARBA" id="ARBA00023163"/>
    </source>
</evidence>
<dbReference type="GO" id="GO:0003700">
    <property type="term" value="F:DNA-binding transcription factor activity"/>
    <property type="evidence" value="ECO:0007669"/>
    <property type="project" value="InterPro"/>
</dbReference>
<reference evidence="5 6" key="1">
    <citation type="submission" date="2020-08" db="EMBL/GenBank/DDBJ databases">
        <title>Sequencing the genomes of 1000 actinobacteria strains.</title>
        <authorList>
            <person name="Klenk H.-P."/>
        </authorList>
    </citation>
    <scope>NUCLEOTIDE SEQUENCE [LARGE SCALE GENOMIC DNA]</scope>
    <source>
        <strain evidence="5 6">DSM 105369</strain>
    </source>
</reference>
<dbReference type="InterPro" id="IPR036390">
    <property type="entry name" value="WH_DNA-bd_sf"/>
</dbReference>
<sequence length="128" mass="13647">MSTPWPDLGVLELLVAVAEHGSLSAAVRAAGMAQPNASRSISRLERHPGVTLLHRSTRGSTLTDSGVRVEVHVYNTHDVLDSLREGGCDVGFIEGPRPPRGVNHLTVAHDEMVLVAPRDHPGRGAAPR</sequence>
<keyword evidence="5" id="KW-0238">DNA-binding</keyword>
<keyword evidence="2" id="KW-0805">Transcription regulation</keyword>
<accession>A0A839N103</accession>
<feature type="domain" description="HTH lysR-type" evidence="4">
    <location>
        <begin position="6"/>
        <end position="63"/>
    </location>
</feature>
<dbReference type="Gene3D" id="1.10.10.10">
    <property type="entry name" value="Winged helix-like DNA-binding domain superfamily/Winged helix DNA-binding domain"/>
    <property type="match status" value="1"/>
</dbReference>
<dbReference type="InterPro" id="IPR036388">
    <property type="entry name" value="WH-like_DNA-bd_sf"/>
</dbReference>
<comment type="similarity">
    <text evidence="1">Belongs to the LysR transcriptional regulatory family.</text>
</comment>
<evidence type="ECO:0000313" key="5">
    <source>
        <dbReference type="EMBL" id="MBB2891047.1"/>
    </source>
</evidence>
<comment type="caution">
    <text evidence="5">The sequence shown here is derived from an EMBL/GenBank/DDBJ whole genome shotgun (WGS) entry which is preliminary data.</text>
</comment>
<dbReference type="Gene3D" id="3.40.190.290">
    <property type="match status" value="1"/>
</dbReference>
<evidence type="ECO:0000313" key="6">
    <source>
        <dbReference type="Proteomes" id="UP000559182"/>
    </source>
</evidence>
<name>A0A839N103_9MICO</name>
<dbReference type="PANTHER" id="PTHR30126">
    <property type="entry name" value="HTH-TYPE TRANSCRIPTIONAL REGULATOR"/>
    <property type="match status" value="1"/>
</dbReference>
<evidence type="ECO:0000259" key="4">
    <source>
        <dbReference type="PROSITE" id="PS50931"/>
    </source>
</evidence>